<dbReference type="InterPro" id="IPR003034">
    <property type="entry name" value="SAP_dom"/>
</dbReference>
<protein>
    <recommendedName>
        <fullName evidence="3">SWIM-type domain-containing protein</fullName>
    </recommendedName>
</protein>
<evidence type="ECO:0000259" key="3">
    <source>
        <dbReference type="PROSITE" id="PS50966"/>
    </source>
</evidence>
<keyword evidence="1" id="KW-0863">Zinc-finger</keyword>
<dbReference type="Pfam" id="PF02037">
    <property type="entry name" value="SAP"/>
    <property type="match status" value="1"/>
</dbReference>
<proteinExistence type="predicted"/>
<evidence type="ECO:0000256" key="1">
    <source>
        <dbReference type="PROSITE-ProRule" id="PRU00325"/>
    </source>
</evidence>
<dbReference type="PROSITE" id="PS50966">
    <property type="entry name" value="ZF_SWIM"/>
    <property type="match status" value="1"/>
</dbReference>
<sequence>MVLVYNDMQISKLEDIQKLKVKDLREILRSNSEATGGIKADLVLKVYAILVRHVLRLQSSNNTGQGHQNTTENSGDFKYDETLRRISALGWSTDLRQLPELNFIQLYDYLVVSTRKLESKTHEDKTYVKACVLPSMKKLPYRVVVEFTPQCDVSRAACTCPAGLGSQGKGKCNHIGGVLFALEDFTRRGLQKHPEPLSCTLRLSVWVVPRNQSVAAKPLDQILIRKIRFGKKKIRLKPKLIKFDPRPPQERNRDEGSKL</sequence>
<dbReference type="InterPro" id="IPR007527">
    <property type="entry name" value="Znf_SWIM"/>
</dbReference>
<dbReference type="PANTHER" id="PTHR47526:SF3">
    <property type="entry name" value="PHD-TYPE DOMAIN-CONTAINING PROTEIN"/>
    <property type="match status" value="1"/>
</dbReference>
<gene>
    <name evidence="4" type="ORF">PLOB_00013250</name>
</gene>
<evidence type="ECO:0000256" key="2">
    <source>
        <dbReference type="SAM" id="MobiDB-lite"/>
    </source>
</evidence>
<keyword evidence="1" id="KW-0479">Metal-binding</keyword>
<evidence type="ECO:0000313" key="4">
    <source>
        <dbReference type="EMBL" id="CAH3172821.1"/>
    </source>
</evidence>
<dbReference type="Proteomes" id="UP001159405">
    <property type="component" value="Unassembled WGS sequence"/>
</dbReference>
<dbReference type="EMBL" id="CALNXK010000176">
    <property type="protein sequence ID" value="CAH3172821.1"/>
    <property type="molecule type" value="Genomic_DNA"/>
</dbReference>
<name>A0ABN8R1S5_9CNID</name>
<keyword evidence="1" id="KW-0862">Zinc</keyword>
<accession>A0ABN8R1S5</accession>
<comment type="caution">
    <text evidence="4">The sequence shown here is derived from an EMBL/GenBank/DDBJ whole genome shotgun (WGS) entry which is preliminary data.</text>
</comment>
<reference evidence="4 5" key="1">
    <citation type="submission" date="2022-05" db="EMBL/GenBank/DDBJ databases">
        <authorList>
            <consortium name="Genoscope - CEA"/>
            <person name="William W."/>
        </authorList>
    </citation>
    <scope>NUCLEOTIDE SEQUENCE [LARGE SCALE GENOMIC DNA]</scope>
</reference>
<feature type="region of interest" description="Disordered" evidence="2">
    <location>
        <begin position="240"/>
        <end position="259"/>
    </location>
</feature>
<dbReference type="PANTHER" id="PTHR47526">
    <property type="entry name" value="ATP-DEPENDENT DNA HELICASE"/>
    <property type="match status" value="1"/>
</dbReference>
<feature type="compositionally biased region" description="Basic and acidic residues" evidence="2">
    <location>
        <begin position="241"/>
        <end position="259"/>
    </location>
</feature>
<keyword evidence="5" id="KW-1185">Reference proteome</keyword>
<feature type="domain" description="SWIM-type" evidence="3">
    <location>
        <begin position="141"/>
        <end position="183"/>
    </location>
</feature>
<evidence type="ECO:0000313" key="5">
    <source>
        <dbReference type="Proteomes" id="UP001159405"/>
    </source>
</evidence>
<organism evidence="4 5">
    <name type="scientific">Porites lobata</name>
    <dbReference type="NCBI Taxonomy" id="104759"/>
    <lineage>
        <taxon>Eukaryota</taxon>
        <taxon>Metazoa</taxon>
        <taxon>Cnidaria</taxon>
        <taxon>Anthozoa</taxon>
        <taxon>Hexacorallia</taxon>
        <taxon>Scleractinia</taxon>
        <taxon>Fungiina</taxon>
        <taxon>Poritidae</taxon>
        <taxon>Porites</taxon>
    </lineage>
</organism>